<reference evidence="6 7" key="1">
    <citation type="submission" date="2019-05" db="EMBL/GenBank/DDBJ databases">
        <title>Pseudomonas edaphica sp. nov., isolated from rhizospheric soil of Cistus ladanifer L. in Spain.</title>
        <authorList>
            <person name="Peix A."/>
        </authorList>
    </citation>
    <scope>NUCLEOTIDE SEQUENCE [LARGE SCALE GENOMIC DNA]</scope>
    <source>
        <strain evidence="6 7">RD25</strain>
    </source>
</reference>
<evidence type="ECO:0000256" key="4">
    <source>
        <dbReference type="ARBA" id="ARBA00023263"/>
    </source>
</evidence>
<keyword evidence="4" id="KW-0281">Fimbrium</keyword>
<dbReference type="Gene3D" id="2.60.40.1090">
    <property type="entry name" value="Fimbrial-type adhesion domain"/>
    <property type="match status" value="1"/>
</dbReference>
<evidence type="ECO:0000313" key="6">
    <source>
        <dbReference type="EMBL" id="TLG91904.1"/>
    </source>
</evidence>
<accession>A0ABY2U6J0</accession>
<dbReference type="PANTHER" id="PTHR33420">
    <property type="entry name" value="FIMBRIAL SUBUNIT ELFA-RELATED"/>
    <property type="match status" value="1"/>
</dbReference>
<dbReference type="EMBL" id="VBVZ01000129">
    <property type="protein sequence ID" value="TLG91904.1"/>
    <property type="molecule type" value="Genomic_DNA"/>
</dbReference>
<dbReference type="InterPro" id="IPR000259">
    <property type="entry name" value="Adhesion_dom_fimbrial"/>
</dbReference>
<feature type="domain" description="Fimbrial-type adhesion" evidence="5">
    <location>
        <begin position="216"/>
        <end position="358"/>
    </location>
</feature>
<dbReference type="Proteomes" id="UP000304941">
    <property type="component" value="Unassembled WGS sequence"/>
</dbReference>
<dbReference type="PANTHER" id="PTHR33420:SF12">
    <property type="entry name" value="FIMBRIN-LIKE PROTEIN FIMI-RELATED"/>
    <property type="match status" value="1"/>
</dbReference>
<evidence type="ECO:0000256" key="3">
    <source>
        <dbReference type="ARBA" id="ARBA00022729"/>
    </source>
</evidence>
<dbReference type="Pfam" id="PF00419">
    <property type="entry name" value="Fimbrial"/>
    <property type="match status" value="1"/>
</dbReference>
<evidence type="ECO:0000256" key="1">
    <source>
        <dbReference type="ARBA" id="ARBA00004561"/>
    </source>
</evidence>
<dbReference type="InterPro" id="IPR050263">
    <property type="entry name" value="Bact_Fimbrial_Adh_Pro"/>
</dbReference>
<proteinExistence type="inferred from homology"/>
<comment type="subcellular location">
    <subcellularLocation>
        <location evidence="1">Fimbrium</location>
    </subcellularLocation>
</comment>
<gene>
    <name evidence="6" type="ORF">FEM54_10980</name>
</gene>
<comment type="similarity">
    <text evidence="2">Belongs to the fimbrial protein family.</text>
</comment>
<dbReference type="InterPro" id="IPR008966">
    <property type="entry name" value="Adhesion_dom_sf"/>
</dbReference>
<evidence type="ECO:0000259" key="5">
    <source>
        <dbReference type="Pfam" id="PF00419"/>
    </source>
</evidence>
<comment type="caution">
    <text evidence="6">The sequence shown here is derived from an EMBL/GenBank/DDBJ whole genome shotgun (WGS) entry which is preliminary data.</text>
</comment>
<evidence type="ECO:0000256" key="2">
    <source>
        <dbReference type="ARBA" id="ARBA00006671"/>
    </source>
</evidence>
<protein>
    <submittedName>
        <fullName evidence="6">Type 1 fimbrial protein</fullName>
    </submittedName>
</protein>
<dbReference type="Gene3D" id="2.60.40.3310">
    <property type="match status" value="1"/>
</dbReference>
<organism evidence="6 7">
    <name type="scientific">Pseudomonas edaphica</name>
    <dbReference type="NCBI Taxonomy" id="2006980"/>
    <lineage>
        <taxon>Bacteria</taxon>
        <taxon>Pseudomonadati</taxon>
        <taxon>Pseudomonadota</taxon>
        <taxon>Gammaproteobacteria</taxon>
        <taxon>Pseudomonadales</taxon>
        <taxon>Pseudomonadaceae</taxon>
        <taxon>Pseudomonas</taxon>
    </lineage>
</organism>
<name>A0ABY2U6J0_9PSED</name>
<keyword evidence="3" id="KW-0732">Signal</keyword>
<sequence>MIAAPVRPEHNAALHYSRCLAFPSYRTPTPKHHNRDSSMPPNMLLAKQLAAALLLLFPTITFAVCTYDPPSGSTNLIRINIPETITLPRDLASGTVLFESPVFTQNASARFTCSTAASFGVKNNLGSAGLNTTEFPIDNTGLSWVVVRQERLAQSYGSVTLKPGTYYDNFGSRTQIRIIKSGNITQGATIPAGEFGSLVSDALVLDSYISNKITHIVASACETRNVNVKMGQHRLEDFSKDSSAASTAIPFSLELFNCPTGINSVTYTLTPTSSSPSLSDDQGLISLTQASTAKGIGLQITDGNLKPVPLNKAIAFNEYSTKGGNFTIPVSARYALQATGTGVVPGTANAEITFTMNYN</sequence>
<keyword evidence="7" id="KW-1185">Reference proteome</keyword>
<dbReference type="SUPFAM" id="SSF49401">
    <property type="entry name" value="Bacterial adhesins"/>
    <property type="match status" value="1"/>
</dbReference>
<evidence type="ECO:0000313" key="7">
    <source>
        <dbReference type="Proteomes" id="UP000304941"/>
    </source>
</evidence>
<dbReference type="InterPro" id="IPR036937">
    <property type="entry name" value="Adhesion_dom_fimbrial_sf"/>
</dbReference>